<keyword evidence="3" id="KW-1185">Reference proteome</keyword>
<organism evidence="2 3">
    <name type="scientific">Kumtagia ephedrae</name>
    <dbReference type="NCBI Taxonomy" id="2116701"/>
    <lineage>
        <taxon>Bacteria</taxon>
        <taxon>Pseudomonadati</taxon>
        <taxon>Pseudomonadota</taxon>
        <taxon>Alphaproteobacteria</taxon>
        <taxon>Hyphomicrobiales</taxon>
        <taxon>Phyllobacteriaceae</taxon>
        <taxon>Kumtagia</taxon>
    </lineage>
</organism>
<evidence type="ECO:0008006" key="4">
    <source>
        <dbReference type="Google" id="ProtNLM"/>
    </source>
</evidence>
<dbReference type="Proteomes" id="UP000241229">
    <property type="component" value="Unassembled WGS sequence"/>
</dbReference>
<dbReference type="AlphaFoldDB" id="A0A2P7SF47"/>
<evidence type="ECO:0000313" key="3">
    <source>
        <dbReference type="Proteomes" id="UP000241229"/>
    </source>
</evidence>
<keyword evidence="1" id="KW-0732">Signal</keyword>
<gene>
    <name evidence="2" type="ORF">C7I84_10530</name>
</gene>
<evidence type="ECO:0000256" key="1">
    <source>
        <dbReference type="SAM" id="SignalP"/>
    </source>
</evidence>
<evidence type="ECO:0000313" key="2">
    <source>
        <dbReference type="EMBL" id="PSJ61122.1"/>
    </source>
</evidence>
<feature type="signal peptide" evidence="1">
    <location>
        <begin position="1"/>
        <end position="19"/>
    </location>
</feature>
<comment type="caution">
    <text evidence="2">The sequence shown here is derived from an EMBL/GenBank/DDBJ whole genome shotgun (WGS) entry which is preliminary data.</text>
</comment>
<name>A0A2P7SF47_9HYPH</name>
<accession>A0A2P7SF47</accession>
<feature type="chain" id="PRO_5015176905" description="Spore coat protein U domain-containing protein" evidence="1">
    <location>
        <begin position="20"/>
        <end position="170"/>
    </location>
</feature>
<dbReference type="RefSeq" id="WP_106772127.1">
    <property type="nucleotide sequence ID" value="NZ_PXYK01000008.1"/>
</dbReference>
<sequence>MRPSAWLFLLILASAPAHAQIDNQGNCNANIVGSGNYITVNCQAGGTTAAQTATLIITRDFQNIVLSDTINPGFVDFYNSYFSLTVNDETVVHANFASQFDEQVLRLEKGEHVYKMAVYLQYLNGVTAGTSCSGILNVQASAPIMPRVQIVSNNFTGQISPVTCWFQIRP</sequence>
<proteinExistence type="predicted"/>
<reference evidence="2 3" key="1">
    <citation type="submission" date="2018-03" db="EMBL/GenBank/DDBJ databases">
        <title>The draft genome of Mesorhizobium sp. 6GN-30.</title>
        <authorList>
            <person name="Liu L."/>
            <person name="Li L."/>
            <person name="Wang T."/>
            <person name="Zhang X."/>
            <person name="Liang L."/>
        </authorList>
    </citation>
    <scope>NUCLEOTIDE SEQUENCE [LARGE SCALE GENOMIC DNA]</scope>
    <source>
        <strain evidence="2 3">6GN30</strain>
    </source>
</reference>
<protein>
    <recommendedName>
        <fullName evidence="4">Spore coat protein U domain-containing protein</fullName>
    </recommendedName>
</protein>
<dbReference type="EMBL" id="PXYK01000008">
    <property type="protein sequence ID" value="PSJ61122.1"/>
    <property type="molecule type" value="Genomic_DNA"/>
</dbReference>